<accession>A0A7S3N6B0</accession>
<evidence type="ECO:0000313" key="1">
    <source>
        <dbReference type="EMBL" id="CAE0343891.1"/>
    </source>
</evidence>
<dbReference type="EMBL" id="HBII01006346">
    <property type="protein sequence ID" value="CAE0343891.1"/>
    <property type="molecule type" value="Transcribed_RNA"/>
</dbReference>
<sequence length="332" mass="39510">MEASNRMFLVLAKRLELAIKILEYYNFLDKSIVLWRRLCSDTRKQAIDEEGVFRSQLKIKRKFSVYKFDDKVKTLLLGKEFQLIKYFEIDTYLDSRSRVASFHEFLVELRDKKHEGLSLEDLQIFQIYMVKSKEYHEEIIKMVSSIINIDKISFDSLRLSKIRDEYCITDEVVRKFDNIVDFFLSISDKLPEYIKFFQIKGIHSIKQTIEFLQTCPIEIEILDMENVIPDVDISCYKLSSLLCRSLEKITVSFELPQYIAKISNLIQRKKNKKFTEIEEDEDRTYENKKLSNVCDGQMRLFAQLLNMVCQNNENKTMLELKLSPSNCRLYFK</sequence>
<name>A0A7S3N6B0_9SPIT</name>
<gene>
    <name evidence="1" type="ORF">EHAR0213_LOCUS2798</name>
</gene>
<dbReference type="AlphaFoldDB" id="A0A7S3N6B0"/>
<protein>
    <submittedName>
        <fullName evidence="1">Uncharacterized protein</fullName>
    </submittedName>
</protein>
<proteinExistence type="predicted"/>
<organism evidence="1">
    <name type="scientific">Euplotes harpa</name>
    <dbReference type="NCBI Taxonomy" id="151035"/>
    <lineage>
        <taxon>Eukaryota</taxon>
        <taxon>Sar</taxon>
        <taxon>Alveolata</taxon>
        <taxon>Ciliophora</taxon>
        <taxon>Intramacronucleata</taxon>
        <taxon>Spirotrichea</taxon>
        <taxon>Hypotrichia</taxon>
        <taxon>Euplotida</taxon>
        <taxon>Euplotidae</taxon>
        <taxon>Euplotes</taxon>
    </lineage>
</organism>
<reference evidence="1" key="1">
    <citation type="submission" date="2021-01" db="EMBL/GenBank/DDBJ databases">
        <authorList>
            <person name="Corre E."/>
            <person name="Pelletier E."/>
            <person name="Niang G."/>
            <person name="Scheremetjew M."/>
            <person name="Finn R."/>
            <person name="Kale V."/>
            <person name="Holt S."/>
            <person name="Cochrane G."/>
            <person name="Meng A."/>
            <person name="Brown T."/>
            <person name="Cohen L."/>
        </authorList>
    </citation>
    <scope>NUCLEOTIDE SEQUENCE</scope>
    <source>
        <strain evidence="1">FSP1.4</strain>
    </source>
</reference>